<proteinExistence type="predicted"/>
<evidence type="ECO:0000313" key="1">
    <source>
        <dbReference type="EMBL" id="QGU02151.1"/>
    </source>
</evidence>
<name>A0A6B8VQM0_9CORY</name>
<gene>
    <name evidence="1" type="ORF">CKALI_06410</name>
</gene>
<organism evidence="1 2">
    <name type="scientific">Corynebacterium kalinowskii</name>
    <dbReference type="NCBI Taxonomy" id="2675216"/>
    <lineage>
        <taxon>Bacteria</taxon>
        <taxon>Bacillati</taxon>
        <taxon>Actinomycetota</taxon>
        <taxon>Actinomycetes</taxon>
        <taxon>Mycobacteriales</taxon>
        <taxon>Corynebacteriaceae</taxon>
        <taxon>Corynebacterium</taxon>
    </lineage>
</organism>
<evidence type="ECO:0008006" key="3">
    <source>
        <dbReference type="Google" id="ProtNLM"/>
    </source>
</evidence>
<evidence type="ECO:0000313" key="2">
    <source>
        <dbReference type="Proteomes" id="UP000427071"/>
    </source>
</evidence>
<accession>A0A6B8VQM0</accession>
<dbReference type="KEGG" id="ckw:CKALI_06410"/>
<dbReference type="Proteomes" id="UP000427071">
    <property type="component" value="Chromosome"/>
</dbReference>
<dbReference type="AlphaFoldDB" id="A0A6B8VQM0"/>
<sequence>MNLALVAVVAVVVTLALSWAYFTAQRLNRLHIRVDASLQNLAAALDRRAALIEALDPGAASQAKAAHGIPLEPALFDDRAAAERQMMEACTSTHPSIVDASARVELAHRFYNEAVSDTRSLRIRPLVRTFRLGGTAKLPVYFELRTSGL</sequence>
<protein>
    <recommendedName>
        <fullName evidence="3">Secreted protein</fullName>
    </recommendedName>
</protein>
<dbReference type="RefSeq" id="WP_407643741.1">
    <property type="nucleotide sequence ID" value="NZ_CP046452.1"/>
</dbReference>
<reference evidence="2" key="1">
    <citation type="submission" date="2019-11" db="EMBL/GenBank/DDBJ databases">
        <title>Complete genome sequence of Corynebacterium kalinowskii 1959, a novel Corynebacterium species isolated from soil of a small paddock in Vilsendorf, Germany.</title>
        <authorList>
            <person name="Schaffert L."/>
            <person name="Ruwe M."/>
            <person name="Milse J."/>
            <person name="Hanuschka K."/>
            <person name="Ortseifen V."/>
            <person name="Droste J."/>
            <person name="Brandt D."/>
            <person name="Schlueter L."/>
            <person name="Kutter Y."/>
            <person name="Vinke S."/>
            <person name="Viehoefer P."/>
            <person name="Jacob L."/>
            <person name="Luebke N.-C."/>
            <person name="Schulte-Berndt E."/>
            <person name="Hain C."/>
            <person name="Linder M."/>
            <person name="Schmidt P."/>
            <person name="Wollenschlaeger L."/>
            <person name="Luttermann T."/>
            <person name="Thieme E."/>
            <person name="Hassa J."/>
            <person name="Haak M."/>
            <person name="Wittchen M."/>
            <person name="Mentz A."/>
            <person name="Persicke M."/>
            <person name="Busche T."/>
            <person name="Ruckert C."/>
        </authorList>
    </citation>
    <scope>NUCLEOTIDE SEQUENCE [LARGE SCALE GENOMIC DNA]</scope>
    <source>
        <strain evidence="2">1959</strain>
    </source>
</reference>
<dbReference type="EMBL" id="CP046452">
    <property type="protein sequence ID" value="QGU02151.1"/>
    <property type="molecule type" value="Genomic_DNA"/>
</dbReference>
<keyword evidence="2" id="KW-1185">Reference proteome</keyword>